<dbReference type="Proteomes" id="UP001595867">
    <property type="component" value="Unassembled WGS sequence"/>
</dbReference>
<feature type="compositionally biased region" description="Low complexity" evidence="1">
    <location>
        <begin position="519"/>
        <end position="531"/>
    </location>
</feature>
<evidence type="ECO:0000256" key="1">
    <source>
        <dbReference type="SAM" id="MobiDB-lite"/>
    </source>
</evidence>
<reference evidence="3" key="1">
    <citation type="journal article" date="2019" name="Int. J. Syst. Evol. Microbiol.">
        <title>The Global Catalogue of Microorganisms (GCM) 10K type strain sequencing project: providing services to taxonomists for standard genome sequencing and annotation.</title>
        <authorList>
            <consortium name="The Broad Institute Genomics Platform"/>
            <consortium name="The Broad Institute Genome Sequencing Center for Infectious Disease"/>
            <person name="Wu L."/>
            <person name="Ma J."/>
        </authorList>
    </citation>
    <scope>NUCLEOTIDE SEQUENCE [LARGE SCALE GENOMIC DNA]</scope>
    <source>
        <strain evidence="3">TBRC 5832</strain>
    </source>
</reference>
<name>A0ABV8IXN0_9ACTN</name>
<evidence type="ECO:0000313" key="2">
    <source>
        <dbReference type="EMBL" id="MFC4069048.1"/>
    </source>
</evidence>
<proteinExistence type="predicted"/>
<organism evidence="2 3">
    <name type="scientific">Actinoplanes subglobosus</name>
    <dbReference type="NCBI Taxonomy" id="1547892"/>
    <lineage>
        <taxon>Bacteria</taxon>
        <taxon>Bacillati</taxon>
        <taxon>Actinomycetota</taxon>
        <taxon>Actinomycetes</taxon>
        <taxon>Micromonosporales</taxon>
        <taxon>Micromonosporaceae</taxon>
        <taxon>Actinoplanes</taxon>
    </lineage>
</organism>
<dbReference type="RefSeq" id="WP_378069948.1">
    <property type="nucleotide sequence ID" value="NZ_JBHSBL010000020.1"/>
</dbReference>
<sequence>MTDGVVAQPASANPATPAAEVAAPGAGTQQTIERPDRKTAIAAAMETGQRVRITSLTSETSEYFALPSGAVEASVAAGPVRIRRDNGWTPVNLDLRKAADGSVVPVAHPIGLKLSGSRTGSGTLASLGDGAGVVNMEWPSALPEPQLDRNKAVYREVSPGIDVVVEATRSGFEQFVVVKTPAALPAVKSLSFPLTGAGVGSVTEDSTGSLEVKNRQGKTMGTVPTPLMWDAQLAPNGETPARTAEIDVAVRKPAKPSGARTLARSEPEPTGSVTLQLNPDQAWLTDPKTRYPITIDPQISKLTTYFDTTVSEGTSADQGGADYLRLGVTTSASPKKSRTFVKWNTSALRGMEITAARTYFYNWYSTTCSKTSWEIWTTEPADADTRWANQPRWLTKEATSTETKGFNSSCNDGWVSIDSRTFFQRAAAADSSWGHMGVRATNEADTKQWKEFRSRNADDTAQVPYSTITYESGEGEFAVMAGAGITEGMEMTGAEMENKLVAMGYTRAQIDQAIVPAADASASSALEPPAAEGTPEPLDPNDDTAFNEAWTASGGEGSPPPVEPDAPSSGRGSAEYAPVPVEPPTVGIMSAYTRVAAWREVRGVHTVIREGVANFDSNGNITGHNLEKIDRKHNLTVRVLQITTKRPQYWYHVNGKKYTYESYPVHKMRCTWSGIIRRCKSLKKTAIVASVDFRLLRDGYSFGFPTAYCNTYVGRCPNWVKNAIG</sequence>
<feature type="region of interest" description="Disordered" evidence="1">
    <location>
        <begin position="519"/>
        <end position="579"/>
    </location>
</feature>
<evidence type="ECO:0000313" key="3">
    <source>
        <dbReference type="Proteomes" id="UP001595867"/>
    </source>
</evidence>
<dbReference type="EMBL" id="JBHSBL010000020">
    <property type="protein sequence ID" value="MFC4069048.1"/>
    <property type="molecule type" value="Genomic_DNA"/>
</dbReference>
<feature type="region of interest" description="Disordered" evidence="1">
    <location>
        <begin position="1"/>
        <end position="34"/>
    </location>
</feature>
<comment type="caution">
    <text evidence="2">The sequence shown here is derived from an EMBL/GenBank/DDBJ whole genome shotgun (WGS) entry which is preliminary data.</text>
</comment>
<protein>
    <recommendedName>
        <fullName evidence="4">DNRLRE domain-containing protein</fullName>
    </recommendedName>
</protein>
<accession>A0ABV8IXN0</accession>
<evidence type="ECO:0008006" key="4">
    <source>
        <dbReference type="Google" id="ProtNLM"/>
    </source>
</evidence>
<gene>
    <name evidence="2" type="ORF">ACFO0C_29295</name>
</gene>
<feature type="compositionally biased region" description="Low complexity" evidence="1">
    <location>
        <begin position="7"/>
        <end position="26"/>
    </location>
</feature>
<feature type="region of interest" description="Disordered" evidence="1">
    <location>
        <begin position="252"/>
        <end position="275"/>
    </location>
</feature>
<keyword evidence="3" id="KW-1185">Reference proteome</keyword>